<feature type="non-terminal residue" evidence="1">
    <location>
        <position position="1"/>
    </location>
</feature>
<feature type="non-terminal residue" evidence="1">
    <location>
        <position position="137"/>
    </location>
</feature>
<dbReference type="Pfam" id="PF14223">
    <property type="entry name" value="Retrotran_gag_2"/>
    <property type="match status" value="1"/>
</dbReference>
<name>A0A0D2PDB7_HYPSF</name>
<keyword evidence="2" id="KW-1185">Reference proteome</keyword>
<accession>A0A0D2PDB7</accession>
<dbReference type="Proteomes" id="UP000054270">
    <property type="component" value="Unassembled WGS sequence"/>
</dbReference>
<dbReference type="OMA" id="HIDGSEM"/>
<evidence type="ECO:0000313" key="1">
    <source>
        <dbReference type="EMBL" id="KJA26561.1"/>
    </source>
</evidence>
<protein>
    <submittedName>
        <fullName evidence="1">Uncharacterized protein</fullName>
    </submittedName>
</protein>
<dbReference type="STRING" id="945553.A0A0D2PDB7"/>
<reference evidence="2" key="1">
    <citation type="submission" date="2014-04" db="EMBL/GenBank/DDBJ databases">
        <title>Evolutionary Origins and Diversification of the Mycorrhizal Mutualists.</title>
        <authorList>
            <consortium name="DOE Joint Genome Institute"/>
            <consortium name="Mycorrhizal Genomics Consortium"/>
            <person name="Kohler A."/>
            <person name="Kuo A."/>
            <person name="Nagy L.G."/>
            <person name="Floudas D."/>
            <person name="Copeland A."/>
            <person name="Barry K.W."/>
            <person name="Cichocki N."/>
            <person name="Veneault-Fourrey C."/>
            <person name="LaButti K."/>
            <person name="Lindquist E.A."/>
            <person name="Lipzen A."/>
            <person name="Lundell T."/>
            <person name="Morin E."/>
            <person name="Murat C."/>
            <person name="Riley R."/>
            <person name="Ohm R."/>
            <person name="Sun H."/>
            <person name="Tunlid A."/>
            <person name="Henrissat B."/>
            <person name="Grigoriev I.V."/>
            <person name="Hibbett D.S."/>
            <person name="Martin F."/>
        </authorList>
    </citation>
    <scope>NUCLEOTIDE SEQUENCE [LARGE SCALE GENOMIC DNA]</scope>
    <source>
        <strain evidence="2">FD-334 SS-4</strain>
    </source>
</reference>
<dbReference type="AlphaFoldDB" id="A0A0D2PDB7"/>
<proteinExistence type="predicted"/>
<evidence type="ECO:0000313" key="2">
    <source>
        <dbReference type="Proteomes" id="UP000054270"/>
    </source>
</evidence>
<organism evidence="1 2">
    <name type="scientific">Hypholoma sublateritium (strain FD-334 SS-4)</name>
    <dbReference type="NCBI Taxonomy" id="945553"/>
    <lineage>
        <taxon>Eukaryota</taxon>
        <taxon>Fungi</taxon>
        <taxon>Dikarya</taxon>
        <taxon>Basidiomycota</taxon>
        <taxon>Agaricomycotina</taxon>
        <taxon>Agaricomycetes</taxon>
        <taxon>Agaricomycetidae</taxon>
        <taxon>Agaricales</taxon>
        <taxon>Agaricineae</taxon>
        <taxon>Strophariaceae</taxon>
        <taxon>Hypholoma</taxon>
    </lineage>
</organism>
<gene>
    <name evidence="1" type="ORF">HYPSUDRAFT_123358</name>
</gene>
<dbReference type="EMBL" id="KN817527">
    <property type="protein sequence ID" value="KJA26561.1"/>
    <property type="molecule type" value="Genomic_DNA"/>
</dbReference>
<sequence length="137" mass="15358">TSTKLGDDFLRIPKLDVAGANWVVYKDRFQWAIDARGLLEHIDGSEMEPASPIKVTALDAEGKVASKPADDEKLETEWKKEVKTWRQGEAIVKQQIAGTIPDSLFMKIRGKGSAREIWEALAGDFEKKSRMVSVDLR</sequence>
<dbReference type="OrthoDB" id="3269759at2759"/>